<dbReference type="Proteomes" id="UP001212841">
    <property type="component" value="Unassembled WGS sequence"/>
</dbReference>
<feature type="non-terminal residue" evidence="3">
    <location>
        <position position="1"/>
    </location>
</feature>
<comment type="caution">
    <text evidence="3">The sequence shown here is derived from an EMBL/GenBank/DDBJ whole genome shotgun (WGS) entry which is preliminary data.</text>
</comment>
<name>A0AAD5S0U2_9FUNG</name>
<organism evidence="3 4">
    <name type="scientific">Rhizophlyctis rosea</name>
    <dbReference type="NCBI Taxonomy" id="64517"/>
    <lineage>
        <taxon>Eukaryota</taxon>
        <taxon>Fungi</taxon>
        <taxon>Fungi incertae sedis</taxon>
        <taxon>Chytridiomycota</taxon>
        <taxon>Chytridiomycota incertae sedis</taxon>
        <taxon>Chytridiomycetes</taxon>
        <taxon>Rhizophlyctidales</taxon>
        <taxon>Rhizophlyctidaceae</taxon>
        <taxon>Rhizophlyctis</taxon>
    </lineage>
</organism>
<feature type="region of interest" description="Disordered" evidence="2">
    <location>
        <begin position="266"/>
        <end position="335"/>
    </location>
</feature>
<keyword evidence="4" id="KW-1185">Reference proteome</keyword>
<keyword evidence="1" id="KW-0175">Coiled coil</keyword>
<feature type="compositionally biased region" description="Low complexity" evidence="2">
    <location>
        <begin position="9"/>
        <end position="23"/>
    </location>
</feature>
<dbReference type="EMBL" id="JADGJD010002361">
    <property type="protein sequence ID" value="KAJ3033002.1"/>
    <property type="molecule type" value="Genomic_DNA"/>
</dbReference>
<feature type="compositionally biased region" description="Basic and acidic residues" evidence="2">
    <location>
        <begin position="350"/>
        <end position="360"/>
    </location>
</feature>
<evidence type="ECO:0000313" key="4">
    <source>
        <dbReference type="Proteomes" id="UP001212841"/>
    </source>
</evidence>
<gene>
    <name evidence="3" type="ORF">HK097_005007</name>
</gene>
<feature type="compositionally biased region" description="Basic and acidic residues" evidence="2">
    <location>
        <begin position="372"/>
        <end position="384"/>
    </location>
</feature>
<protein>
    <submittedName>
        <fullName evidence="3">Uncharacterized protein</fullName>
    </submittedName>
</protein>
<dbReference type="AlphaFoldDB" id="A0AAD5S0U2"/>
<accession>A0AAD5S0U2</accession>
<feature type="region of interest" description="Disordered" evidence="2">
    <location>
        <begin position="46"/>
        <end position="85"/>
    </location>
</feature>
<feature type="compositionally biased region" description="Low complexity" evidence="2">
    <location>
        <begin position="54"/>
        <end position="64"/>
    </location>
</feature>
<feature type="coiled-coil region" evidence="1">
    <location>
        <begin position="91"/>
        <end position="135"/>
    </location>
</feature>
<evidence type="ECO:0000313" key="3">
    <source>
        <dbReference type="EMBL" id="KAJ3033002.1"/>
    </source>
</evidence>
<reference evidence="3" key="1">
    <citation type="submission" date="2020-05" db="EMBL/GenBank/DDBJ databases">
        <title>Phylogenomic resolution of chytrid fungi.</title>
        <authorList>
            <person name="Stajich J.E."/>
            <person name="Amses K."/>
            <person name="Simmons R."/>
            <person name="Seto K."/>
            <person name="Myers J."/>
            <person name="Bonds A."/>
            <person name="Quandt C.A."/>
            <person name="Barry K."/>
            <person name="Liu P."/>
            <person name="Grigoriev I."/>
            <person name="Longcore J.E."/>
            <person name="James T.Y."/>
        </authorList>
    </citation>
    <scope>NUCLEOTIDE SEQUENCE</scope>
    <source>
        <strain evidence="3">JEL0318</strain>
    </source>
</reference>
<feature type="region of interest" description="Disordered" evidence="2">
    <location>
        <begin position="350"/>
        <end position="387"/>
    </location>
</feature>
<feature type="region of interest" description="Disordered" evidence="2">
    <location>
        <begin position="1"/>
        <end position="23"/>
    </location>
</feature>
<evidence type="ECO:0000256" key="1">
    <source>
        <dbReference type="SAM" id="Coils"/>
    </source>
</evidence>
<evidence type="ECO:0000256" key="2">
    <source>
        <dbReference type="SAM" id="MobiDB-lite"/>
    </source>
</evidence>
<sequence length="428" mass="47911">MNEAAVLPASLDQAASAGDGGADSLTAFNQTLLDISTLLGLQAEQTTGTPITFQESSNSQEQNQPLSTPSPLAQTVPDEQTDDPATPIFSLEALQREKEVLAKELEIKVKELADHNKLKERNRILEQAAAQYKLSDRKRRNEAISLQKQVAELKEAAAKGGPEPPSVQNDLSHIETEYAQFRIAAEQTQSTLEADIARLQKELQIITQTATTLKAQLHETNSRNNDLSSKLQHVTSDVQRLESAKAASEKGWKTKLEAWKAQNKKLEASRDEMRDLASTAKREKEESEKGWKTKLDACKVQNKKLEASRDEMRDLASAARREKEESEERAKRVEEDLRAQVRKLEAIVKELRDGKGEDRSSAGAGGVVSEKQLAKLRKENESLKKQKVKLRKENESLKKQKRVLQDTITKQLVKLQERERSEDSSSDE</sequence>
<proteinExistence type="predicted"/>